<proteinExistence type="predicted"/>
<sequence>MARQVIMLAVEGDTTAAAAAMMVLLMGSFSIPLIAHIIWRIPHLIMIRTFLKSHGRTNY</sequence>
<protein>
    <submittedName>
        <fullName evidence="2">Uncharacterized protein</fullName>
    </submittedName>
</protein>
<keyword evidence="1" id="KW-0812">Transmembrane</keyword>
<evidence type="ECO:0000256" key="1">
    <source>
        <dbReference type="SAM" id="Phobius"/>
    </source>
</evidence>
<reference evidence="2 3" key="1">
    <citation type="submission" date="2019-05" db="EMBL/GenBank/DDBJ databases">
        <title>Another draft genome of Portunus trituberculatus and its Hox gene families provides insights of decapod evolution.</title>
        <authorList>
            <person name="Jeong J.-H."/>
            <person name="Song I."/>
            <person name="Kim S."/>
            <person name="Choi T."/>
            <person name="Kim D."/>
            <person name="Ryu S."/>
            <person name="Kim W."/>
        </authorList>
    </citation>
    <scope>NUCLEOTIDE SEQUENCE [LARGE SCALE GENOMIC DNA]</scope>
    <source>
        <tissue evidence="2">Muscle</tissue>
    </source>
</reference>
<keyword evidence="1" id="KW-1133">Transmembrane helix</keyword>
<keyword evidence="3" id="KW-1185">Reference proteome</keyword>
<evidence type="ECO:0000313" key="3">
    <source>
        <dbReference type="Proteomes" id="UP000324222"/>
    </source>
</evidence>
<keyword evidence="1" id="KW-0472">Membrane</keyword>
<accession>A0A5B7IYU5</accession>
<gene>
    <name evidence="2" type="ORF">E2C01_081441</name>
</gene>
<dbReference type="AlphaFoldDB" id="A0A5B7IYU5"/>
<organism evidence="2 3">
    <name type="scientific">Portunus trituberculatus</name>
    <name type="common">Swimming crab</name>
    <name type="synonym">Neptunus trituberculatus</name>
    <dbReference type="NCBI Taxonomy" id="210409"/>
    <lineage>
        <taxon>Eukaryota</taxon>
        <taxon>Metazoa</taxon>
        <taxon>Ecdysozoa</taxon>
        <taxon>Arthropoda</taxon>
        <taxon>Crustacea</taxon>
        <taxon>Multicrustacea</taxon>
        <taxon>Malacostraca</taxon>
        <taxon>Eumalacostraca</taxon>
        <taxon>Eucarida</taxon>
        <taxon>Decapoda</taxon>
        <taxon>Pleocyemata</taxon>
        <taxon>Brachyura</taxon>
        <taxon>Eubrachyura</taxon>
        <taxon>Portunoidea</taxon>
        <taxon>Portunidae</taxon>
        <taxon>Portuninae</taxon>
        <taxon>Portunus</taxon>
    </lineage>
</organism>
<evidence type="ECO:0000313" key="2">
    <source>
        <dbReference type="EMBL" id="MPC86607.1"/>
    </source>
</evidence>
<name>A0A5B7IYU5_PORTR</name>
<comment type="caution">
    <text evidence="2">The sequence shown here is derived from an EMBL/GenBank/DDBJ whole genome shotgun (WGS) entry which is preliminary data.</text>
</comment>
<dbReference type="EMBL" id="VSRR010071962">
    <property type="protein sequence ID" value="MPC86607.1"/>
    <property type="molecule type" value="Genomic_DNA"/>
</dbReference>
<feature type="transmembrane region" description="Helical" evidence="1">
    <location>
        <begin position="16"/>
        <end position="39"/>
    </location>
</feature>
<dbReference type="Proteomes" id="UP000324222">
    <property type="component" value="Unassembled WGS sequence"/>
</dbReference>